<dbReference type="PANTHER" id="PTHR22870">
    <property type="entry name" value="REGULATOR OF CHROMOSOME CONDENSATION"/>
    <property type="match status" value="1"/>
</dbReference>
<feature type="repeat" description="RCC1" evidence="2">
    <location>
        <begin position="84"/>
        <end position="147"/>
    </location>
</feature>
<proteinExistence type="predicted"/>
<dbReference type="AlphaFoldDB" id="A0AA88KG47"/>
<accession>A0AA88KG47</accession>
<organism evidence="3 4">
    <name type="scientific">Naegleria lovaniensis</name>
    <name type="common">Amoeba</name>
    <dbReference type="NCBI Taxonomy" id="51637"/>
    <lineage>
        <taxon>Eukaryota</taxon>
        <taxon>Discoba</taxon>
        <taxon>Heterolobosea</taxon>
        <taxon>Tetramitia</taxon>
        <taxon>Eutetramitia</taxon>
        <taxon>Vahlkampfiidae</taxon>
        <taxon>Naegleria</taxon>
    </lineage>
</organism>
<dbReference type="InterPro" id="IPR000408">
    <property type="entry name" value="Reg_chr_condens"/>
</dbReference>
<name>A0AA88KG47_NAELO</name>
<dbReference type="RefSeq" id="XP_044546144.1">
    <property type="nucleotide sequence ID" value="XM_044698062.1"/>
</dbReference>
<keyword evidence="1" id="KW-0677">Repeat</keyword>
<dbReference type="Pfam" id="PF13540">
    <property type="entry name" value="RCC1_2"/>
    <property type="match status" value="1"/>
</dbReference>
<evidence type="ECO:0000313" key="3">
    <source>
        <dbReference type="EMBL" id="KAG2378882.1"/>
    </source>
</evidence>
<dbReference type="Gene3D" id="2.130.10.30">
    <property type="entry name" value="Regulator of chromosome condensation 1/beta-lactamase-inhibitor protein II"/>
    <property type="match status" value="1"/>
</dbReference>
<reference evidence="3 4" key="1">
    <citation type="journal article" date="2018" name="BMC Genomics">
        <title>The genome of Naegleria lovaniensis, the basis for a comparative approach to unravel pathogenicity factors of the human pathogenic amoeba N. fowleri.</title>
        <authorList>
            <person name="Liechti N."/>
            <person name="Schurch N."/>
            <person name="Bruggmann R."/>
            <person name="Wittwer M."/>
        </authorList>
    </citation>
    <scope>NUCLEOTIDE SEQUENCE [LARGE SCALE GENOMIC DNA]</scope>
    <source>
        <strain evidence="3 4">ATCC 30569</strain>
    </source>
</reference>
<protein>
    <submittedName>
        <fullName evidence="3">Uncharacterized protein</fullName>
    </submittedName>
</protein>
<dbReference type="PROSITE" id="PS50012">
    <property type="entry name" value="RCC1_3"/>
    <property type="match status" value="2"/>
</dbReference>
<dbReference type="SUPFAM" id="SSF50985">
    <property type="entry name" value="RCC1/BLIP-II"/>
    <property type="match status" value="1"/>
</dbReference>
<dbReference type="Proteomes" id="UP000816034">
    <property type="component" value="Unassembled WGS sequence"/>
</dbReference>
<dbReference type="GeneID" id="68100484"/>
<evidence type="ECO:0000313" key="4">
    <source>
        <dbReference type="Proteomes" id="UP000816034"/>
    </source>
</evidence>
<keyword evidence="4" id="KW-1185">Reference proteome</keyword>
<evidence type="ECO:0000256" key="2">
    <source>
        <dbReference type="PROSITE-ProRule" id="PRU00235"/>
    </source>
</evidence>
<dbReference type="InterPro" id="IPR051210">
    <property type="entry name" value="Ub_ligase/GEF_domain"/>
</dbReference>
<feature type="repeat" description="RCC1" evidence="2">
    <location>
        <begin position="148"/>
        <end position="201"/>
    </location>
</feature>
<comment type="caution">
    <text evidence="3">The sequence shown here is derived from an EMBL/GenBank/DDBJ whole genome shotgun (WGS) entry which is preliminary data.</text>
</comment>
<sequence>MPTSILYTVDYDNKQEISSGGLLIGPKIYEVGSFRKQTNHEPLNNFEEHSNSNIQPCKRIVIDGIKIVKVISGRIHTHIITDLGRVYSCGLNSGGCLGCGFDGDIELNGHTGGYKKRGLVATVGPMTNHVVVDGSCGGYHSLFLTQDNVVYVCGKNSSQQCGFSDIDSIPTPKALSSSYFNNSKILSVAGGNSYSIFVAENGVYACGNDSNGSCAGHRSRYPVRITSFPSNETPLIAKCGYDNTSIWCASGAVYGWGCNSSGQMMEVSKHGTHENSPIVRRVFCEDPIQDITCGYFCAAVKTRSTWFLAPGGHGVDIACIDNIFKEKDSIIAVCAGDYIVFVTNQPNTNSSLGRVFMRHRYAAKQTEEITGEFELPHPNAKVEISALRNGYIIYFPDGKSIDKAFMFMKNLLTPHENQNYISDVKIVTNYH</sequence>
<evidence type="ECO:0000256" key="1">
    <source>
        <dbReference type="ARBA" id="ARBA00022737"/>
    </source>
</evidence>
<dbReference type="PANTHER" id="PTHR22870:SF408">
    <property type="entry name" value="OS09G0560450 PROTEIN"/>
    <property type="match status" value="1"/>
</dbReference>
<dbReference type="EMBL" id="PYSW02000031">
    <property type="protein sequence ID" value="KAG2378882.1"/>
    <property type="molecule type" value="Genomic_DNA"/>
</dbReference>
<gene>
    <name evidence="3" type="ORF">C9374_008030</name>
</gene>
<dbReference type="InterPro" id="IPR009091">
    <property type="entry name" value="RCC1/BLIP-II"/>
</dbReference>